<evidence type="ECO:0000256" key="1">
    <source>
        <dbReference type="SAM" id="SignalP"/>
    </source>
</evidence>
<sequence>MKVKMMKHSIVLALMAAAGPAISATTWSEASNDAMGGTGVASSGWSSAPLVNPALMTHHAASDDVGITDLTYGAVAQLTFTF</sequence>
<name>A0A345CVG3_9GAMM</name>
<feature type="chain" id="PRO_5016567200" evidence="1">
    <location>
        <begin position="24"/>
        <end position="82"/>
    </location>
</feature>
<dbReference type="Proteomes" id="UP000264980">
    <property type="component" value="Chromosome"/>
</dbReference>
<evidence type="ECO:0000313" key="3">
    <source>
        <dbReference type="Proteomes" id="UP000264980"/>
    </source>
</evidence>
<keyword evidence="1" id="KW-0732">Signal</keyword>
<protein>
    <submittedName>
        <fullName evidence="2">Uncharacterized protein</fullName>
    </submittedName>
</protein>
<evidence type="ECO:0000313" key="2">
    <source>
        <dbReference type="EMBL" id="AXF77430.1"/>
    </source>
</evidence>
<reference evidence="2 3" key="1">
    <citation type="submission" date="2016-01" db="EMBL/GenBank/DDBJ databases">
        <authorList>
            <person name="Oliw E.H."/>
        </authorList>
    </citation>
    <scope>NUCLEOTIDE SEQUENCE [LARGE SCALE GENOMIC DNA]</scope>
    <source>
        <strain evidence="2 3">MDcuke</strain>
    </source>
</reference>
<dbReference type="AlphaFoldDB" id="A0A345CVG3"/>
<proteinExistence type="predicted"/>
<dbReference type="EMBL" id="CP013970">
    <property type="protein sequence ID" value="AXF77430.1"/>
    <property type="molecule type" value="Genomic_DNA"/>
</dbReference>
<feature type="signal peptide" evidence="1">
    <location>
        <begin position="1"/>
        <end position="23"/>
    </location>
</feature>
<gene>
    <name evidence="2" type="ORF">AV903_17555</name>
</gene>
<organism evidence="2 3">
    <name type="scientific">Erwinia tracheiphila</name>
    <dbReference type="NCBI Taxonomy" id="65700"/>
    <lineage>
        <taxon>Bacteria</taxon>
        <taxon>Pseudomonadati</taxon>
        <taxon>Pseudomonadota</taxon>
        <taxon>Gammaproteobacteria</taxon>
        <taxon>Enterobacterales</taxon>
        <taxon>Erwiniaceae</taxon>
        <taxon>Erwinia</taxon>
    </lineage>
</organism>
<accession>A0A345CVG3</accession>